<evidence type="ECO:0000313" key="14">
    <source>
        <dbReference type="Proteomes" id="UP000587070"/>
    </source>
</evidence>
<evidence type="ECO:0000313" key="13">
    <source>
        <dbReference type="EMBL" id="MBB4247822.1"/>
    </source>
</evidence>
<dbReference type="InterPro" id="IPR000700">
    <property type="entry name" value="PAS-assoc_C"/>
</dbReference>
<feature type="domain" description="GGDEF" evidence="12">
    <location>
        <begin position="801"/>
        <end position="935"/>
    </location>
</feature>
<dbReference type="PANTHER" id="PTHR45138:SF9">
    <property type="entry name" value="DIGUANYLATE CYCLASE DGCM-RELATED"/>
    <property type="match status" value="1"/>
</dbReference>
<dbReference type="PROSITE" id="PS50839">
    <property type="entry name" value="CHASE"/>
    <property type="match status" value="1"/>
</dbReference>
<dbReference type="InterPro" id="IPR029016">
    <property type="entry name" value="GAF-like_dom_sf"/>
</dbReference>
<dbReference type="GO" id="GO:1902201">
    <property type="term" value="P:negative regulation of bacterial-type flagellum-dependent cell motility"/>
    <property type="evidence" value="ECO:0007669"/>
    <property type="project" value="TreeGrafter"/>
</dbReference>
<dbReference type="SMART" id="SM01079">
    <property type="entry name" value="CHASE"/>
    <property type="match status" value="1"/>
</dbReference>
<dbReference type="InterPro" id="IPR006189">
    <property type="entry name" value="CHASE_dom"/>
</dbReference>
<dbReference type="InterPro" id="IPR000014">
    <property type="entry name" value="PAS"/>
</dbReference>
<evidence type="ECO:0000259" key="12">
    <source>
        <dbReference type="PROSITE" id="PS50887"/>
    </source>
</evidence>
<dbReference type="SMART" id="SM00267">
    <property type="entry name" value="GGDEF"/>
    <property type="match status" value="1"/>
</dbReference>
<evidence type="ECO:0000256" key="8">
    <source>
        <dbReference type="SAM" id="Phobius"/>
    </source>
</evidence>
<dbReference type="GO" id="GO:0052621">
    <property type="term" value="F:diguanylate cyclase activity"/>
    <property type="evidence" value="ECO:0007669"/>
    <property type="project" value="UniProtKB-EC"/>
</dbReference>
<dbReference type="Pfam" id="PF01590">
    <property type="entry name" value="GAF"/>
    <property type="match status" value="1"/>
</dbReference>
<dbReference type="Gene3D" id="3.30.450.20">
    <property type="entry name" value="PAS domain"/>
    <property type="match status" value="2"/>
</dbReference>
<evidence type="ECO:0000259" key="9">
    <source>
        <dbReference type="PROSITE" id="PS50112"/>
    </source>
</evidence>
<feature type="domain" description="PAC" evidence="10">
    <location>
        <begin position="554"/>
        <end position="606"/>
    </location>
</feature>
<keyword evidence="5 8" id="KW-0472">Membrane</keyword>
<dbReference type="Gene3D" id="3.30.450.40">
    <property type="match status" value="1"/>
</dbReference>
<dbReference type="AlphaFoldDB" id="A0A840GH50"/>
<accession>A0A840GH50</accession>
<dbReference type="InterPro" id="IPR029787">
    <property type="entry name" value="Nucleotide_cyclase"/>
</dbReference>
<dbReference type="CDD" id="cd00130">
    <property type="entry name" value="PAS"/>
    <property type="match status" value="1"/>
</dbReference>
<name>A0A840GH50_RHOTE</name>
<dbReference type="EC" id="2.7.7.65" evidence="2"/>
<feature type="domain" description="CHASE" evidence="11">
    <location>
        <begin position="151"/>
        <end position="262"/>
    </location>
</feature>
<evidence type="ECO:0000256" key="6">
    <source>
        <dbReference type="ARBA" id="ARBA00034247"/>
    </source>
</evidence>
<comment type="catalytic activity">
    <reaction evidence="6">
        <text>2 GTP = 3',3'-c-di-GMP + 2 diphosphate</text>
        <dbReference type="Rhea" id="RHEA:24898"/>
        <dbReference type="ChEBI" id="CHEBI:33019"/>
        <dbReference type="ChEBI" id="CHEBI:37565"/>
        <dbReference type="ChEBI" id="CHEBI:58805"/>
        <dbReference type="EC" id="2.7.7.65"/>
    </reaction>
</comment>
<dbReference type="NCBIfam" id="TIGR00229">
    <property type="entry name" value="sensory_box"/>
    <property type="match status" value="1"/>
</dbReference>
<dbReference type="InterPro" id="IPR035965">
    <property type="entry name" value="PAS-like_dom_sf"/>
</dbReference>
<keyword evidence="4 8" id="KW-1133">Transmembrane helix</keyword>
<evidence type="ECO:0000256" key="7">
    <source>
        <dbReference type="SAM" id="Coils"/>
    </source>
</evidence>
<dbReference type="InterPro" id="IPR013655">
    <property type="entry name" value="PAS_fold_3"/>
</dbReference>
<feature type="domain" description="PAC" evidence="10">
    <location>
        <begin position="430"/>
        <end position="482"/>
    </location>
</feature>
<dbReference type="Pfam" id="PF08447">
    <property type="entry name" value="PAS_3"/>
    <property type="match status" value="1"/>
</dbReference>
<sequence>MPPTETLSPQWINSALSRTSFAWLALGFLLLLSLGAWQYSAHEIARNNEERFQYRAQKQTEVLVGRMHDYERVLRGSAGLFAASETVSRQEWRAYVTQLQLGQSLPGILGTGFAMMLPKSALSAHEAAIRAEGFPDYRVHPAGERELFSSIIYLEPVSGRNLLAFGYDMYAEPVRREAMDRARDSGEPALSGRVQLIQENGRDVQPGFLIYLPVYRNGRPQDSVEQRRLALVGFVYSPFRAFDLMRSIFGTGGGDLEVEVYDDKVQPENLLYASERGARQARHQIDLQPVIAGHRWTVRFRSSAQFEADTGSPLPMMILLGGLAFGGFLFSVLYLNARHRQGMEAAAAELARRRDEYLTLVENVPGTVFRSGLEAPWHVQHISRGIEVLTGEPPARFLSGELSLGGLIVAEDRAEVAAAVAAAIAGRRSYDIAYRINSPAGGVQWVSERGRAWYDEAGKAQWLDGVIVDITEQKSAEEHLRAASLYARSLIEASLDPLLAIGADGTIMDANSASGRVVGVPRETLIGSEFRRYFTAPASAAGFYRQVFELGYVIDYPLAIRQSSGEQIDILFSAIIFRDESGEVAGAVAAGRDVTRLRRAQLELEETNREIRALRQMTDLLQAAPSLEEAYTVIRNSMDTLFPHSAGACFMREDDSEQLRRTVFWGEAQPPSISIDVGDCWALRTARTYAAPAGPSLVPRCPHSGDESTACLCIPLHLHEQSLGVIYLGASAAESSGLHHERRLRLANMAADSISLALANLRLRDSLRAQSLSDPLTGLFNRRFMEETQARELSRLSRISRPMAVAMVDVDRFKDFNDAFGHEAGDLVLQKIAGVMLAFRRGMDVACRYGGEEFVLILPEISVDAARERFEEFRRAIAALALEFEGQALPGITVSIGVAFFPQQGTSSAELIRAADRALYAAKHAGRNRVVLADEAQATPVAGT</sequence>
<keyword evidence="3 8" id="KW-0812">Transmembrane</keyword>
<dbReference type="Pfam" id="PF08448">
    <property type="entry name" value="PAS_4"/>
    <property type="match status" value="1"/>
</dbReference>
<evidence type="ECO:0000256" key="3">
    <source>
        <dbReference type="ARBA" id="ARBA00022692"/>
    </source>
</evidence>
<dbReference type="Gene3D" id="3.30.70.270">
    <property type="match status" value="1"/>
</dbReference>
<dbReference type="CDD" id="cd01949">
    <property type="entry name" value="GGDEF"/>
    <property type="match status" value="1"/>
</dbReference>
<feature type="domain" description="PAS" evidence="9">
    <location>
        <begin position="483"/>
        <end position="527"/>
    </location>
</feature>
<evidence type="ECO:0000259" key="10">
    <source>
        <dbReference type="PROSITE" id="PS50113"/>
    </source>
</evidence>
<feature type="transmembrane region" description="Helical" evidence="8">
    <location>
        <begin position="314"/>
        <end position="335"/>
    </location>
</feature>
<dbReference type="RefSeq" id="WP_184415115.1">
    <property type="nucleotide sequence ID" value="NZ_JACIGE010000007.1"/>
</dbReference>
<dbReference type="GO" id="GO:0005886">
    <property type="term" value="C:plasma membrane"/>
    <property type="evidence" value="ECO:0007669"/>
    <property type="project" value="TreeGrafter"/>
</dbReference>
<reference evidence="13 14" key="1">
    <citation type="submission" date="2020-08" db="EMBL/GenBank/DDBJ databases">
        <title>Genome sequencing of Purple Non-Sulfur Bacteria from various extreme environments.</title>
        <authorList>
            <person name="Mayer M."/>
        </authorList>
    </citation>
    <scope>NUCLEOTIDE SEQUENCE [LARGE SCALE GENOMIC DNA]</scope>
    <source>
        <strain evidence="13 14">2761</strain>
    </source>
</reference>
<dbReference type="PROSITE" id="PS50887">
    <property type="entry name" value="GGDEF"/>
    <property type="match status" value="1"/>
</dbReference>
<evidence type="ECO:0000256" key="1">
    <source>
        <dbReference type="ARBA" id="ARBA00004370"/>
    </source>
</evidence>
<keyword evidence="14" id="KW-1185">Reference proteome</keyword>
<evidence type="ECO:0000256" key="5">
    <source>
        <dbReference type="ARBA" id="ARBA00023136"/>
    </source>
</evidence>
<gene>
    <name evidence="13" type="ORF">GGD90_002207</name>
</gene>
<comment type="subcellular location">
    <subcellularLocation>
        <location evidence="1">Membrane</location>
    </subcellularLocation>
</comment>
<protein>
    <recommendedName>
        <fullName evidence="2">diguanylate cyclase</fullName>
        <ecNumber evidence="2">2.7.7.65</ecNumber>
    </recommendedName>
</protein>
<dbReference type="FunFam" id="3.30.70.270:FF:000001">
    <property type="entry name" value="Diguanylate cyclase domain protein"/>
    <property type="match status" value="1"/>
</dbReference>
<evidence type="ECO:0000256" key="4">
    <source>
        <dbReference type="ARBA" id="ARBA00022989"/>
    </source>
</evidence>
<dbReference type="PROSITE" id="PS50112">
    <property type="entry name" value="PAS"/>
    <property type="match status" value="1"/>
</dbReference>
<dbReference type="NCBIfam" id="TIGR00254">
    <property type="entry name" value="GGDEF"/>
    <property type="match status" value="1"/>
</dbReference>
<dbReference type="GO" id="GO:0043709">
    <property type="term" value="P:cell adhesion involved in single-species biofilm formation"/>
    <property type="evidence" value="ECO:0007669"/>
    <property type="project" value="TreeGrafter"/>
</dbReference>
<dbReference type="EMBL" id="JACIGE010000007">
    <property type="protein sequence ID" value="MBB4247822.1"/>
    <property type="molecule type" value="Genomic_DNA"/>
</dbReference>
<dbReference type="Pfam" id="PF00990">
    <property type="entry name" value="GGDEF"/>
    <property type="match status" value="1"/>
</dbReference>
<dbReference type="InterPro" id="IPR043128">
    <property type="entry name" value="Rev_trsase/Diguanyl_cyclase"/>
</dbReference>
<dbReference type="InterPro" id="IPR042240">
    <property type="entry name" value="CHASE_sf"/>
</dbReference>
<dbReference type="Pfam" id="PF03924">
    <property type="entry name" value="CHASE"/>
    <property type="match status" value="1"/>
</dbReference>
<dbReference type="SMART" id="SM00065">
    <property type="entry name" value="GAF"/>
    <property type="match status" value="1"/>
</dbReference>
<dbReference type="SUPFAM" id="SSF55781">
    <property type="entry name" value="GAF domain-like"/>
    <property type="match status" value="1"/>
</dbReference>
<organism evidence="13 14">
    <name type="scientific">Rhodocyclus tenuis</name>
    <name type="common">Rhodospirillum tenue</name>
    <dbReference type="NCBI Taxonomy" id="1066"/>
    <lineage>
        <taxon>Bacteria</taxon>
        <taxon>Pseudomonadati</taxon>
        <taxon>Pseudomonadota</taxon>
        <taxon>Betaproteobacteria</taxon>
        <taxon>Rhodocyclales</taxon>
        <taxon>Rhodocyclaceae</taxon>
        <taxon>Rhodocyclus</taxon>
    </lineage>
</organism>
<dbReference type="PROSITE" id="PS50113">
    <property type="entry name" value="PAC"/>
    <property type="match status" value="2"/>
</dbReference>
<dbReference type="SMART" id="SM00086">
    <property type="entry name" value="PAC"/>
    <property type="match status" value="2"/>
</dbReference>
<dbReference type="InterPro" id="IPR003018">
    <property type="entry name" value="GAF"/>
</dbReference>
<evidence type="ECO:0000259" key="11">
    <source>
        <dbReference type="PROSITE" id="PS50839"/>
    </source>
</evidence>
<dbReference type="Proteomes" id="UP000587070">
    <property type="component" value="Unassembled WGS sequence"/>
</dbReference>
<dbReference type="GO" id="GO:0007165">
    <property type="term" value="P:signal transduction"/>
    <property type="evidence" value="ECO:0007669"/>
    <property type="project" value="UniProtKB-ARBA"/>
</dbReference>
<dbReference type="InterPro" id="IPR001610">
    <property type="entry name" value="PAC"/>
</dbReference>
<keyword evidence="7" id="KW-0175">Coiled coil</keyword>
<dbReference type="SUPFAM" id="SSF55073">
    <property type="entry name" value="Nucleotide cyclase"/>
    <property type="match status" value="1"/>
</dbReference>
<dbReference type="InterPro" id="IPR013656">
    <property type="entry name" value="PAS_4"/>
</dbReference>
<dbReference type="InterPro" id="IPR050469">
    <property type="entry name" value="Diguanylate_Cyclase"/>
</dbReference>
<dbReference type="InterPro" id="IPR000160">
    <property type="entry name" value="GGDEF_dom"/>
</dbReference>
<dbReference type="SMART" id="SM00091">
    <property type="entry name" value="PAS"/>
    <property type="match status" value="2"/>
</dbReference>
<dbReference type="Gene3D" id="3.30.450.350">
    <property type="entry name" value="CHASE domain"/>
    <property type="match status" value="1"/>
</dbReference>
<feature type="transmembrane region" description="Helical" evidence="8">
    <location>
        <begin position="21"/>
        <end position="39"/>
    </location>
</feature>
<feature type="coiled-coil region" evidence="7">
    <location>
        <begin position="597"/>
        <end position="624"/>
    </location>
</feature>
<comment type="caution">
    <text evidence="13">The sequence shown here is derived from an EMBL/GenBank/DDBJ whole genome shotgun (WGS) entry which is preliminary data.</text>
</comment>
<evidence type="ECO:0000256" key="2">
    <source>
        <dbReference type="ARBA" id="ARBA00012528"/>
    </source>
</evidence>
<dbReference type="PANTHER" id="PTHR45138">
    <property type="entry name" value="REGULATORY COMPONENTS OF SENSORY TRANSDUCTION SYSTEM"/>
    <property type="match status" value="1"/>
</dbReference>
<dbReference type="SUPFAM" id="SSF55785">
    <property type="entry name" value="PYP-like sensor domain (PAS domain)"/>
    <property type="match status" value="2"/>
</dbReference>
<proteinExistence type="predicted"/>